<accession>A0A432MMR9</accession>
<dbReference type="RefSeq" id="WP_126724465.1">
    <property type="nucleotide sequence ID" value="NZ_RYZH01000009.1"/>
</dbReference>
<evidence type="ECO:0000313" key="2">
    <source>
        <dbReference type="EMBL" id="RUL88539.1"/>
    </source>
</evidence>
<proteinExistence type="predicted"/>
<organism evidence="2 3">
    <name type="scientific">Tautonia sociabilis</name>
    <dbReference type="NCBI Taxonomy" id="2080755"/>
    <lineage>
        <taxon>Bacteria</taxon>
        <taxon>Pseudomonadati</taxon>
        <taxon>Planctomycetota</taxon>
        <taxon>Planctomycetia</taxon>
        <taxon>Isosphaerales</taxon>
        <taxon>Isosphaeraceae</taxon>
        <taxon>Tautonia</taxon>
    </lineage>
</organism>
<reference evidence="2 3" key="1">
    <citation type="submission" date="2018-12" db="EMBL/GenBank/DDBJ databases">
        <authorList>
            <person name="Toschakov S.V."/>
        </authorList>
    </citation>
    <scope>NUCLEOTIDE SEQUENCE [LARGE SCALE GENOMIC DNA]</scope>
    <source>
        <strain evidence="2 3">GM2012</strain>
    </source>
</reference>
<dbReference type="Proteomes" id="UP000280296">
    <property type="component" value="Unassembled WGS sequence"/>
</dbReference>
<sequence length="252" mass="26643">MERRPRRYVPGSQGLEGRRLLSTVAVAAPPASAPIAAEIASASPAAEAGDRLASAEQRQRPADRPLTPAQEQARQQLIDGRLQRIDRLPAFLQRLDFGRQLPTEAIAVIQQELRGYVAALRPPHEGVAKGFVDLLRDAISQASVKPETVLALNAGTERLLLSAGAPEQSVSRLTDAMTELARTASSSKQPVVVLTNDYALVLQTALGVGRPISRRDLMSTPLSLNPNSIATQSGGVGTTSAFGSQGLGAQGF</sequence>
<feature type="region of interest" description="Disordered" evidence="1">
    <location>
        <begin position="46"/>
        <end position="71"/>
    </location>
</feature>
<dbReference type="EMBL" id="RYZH01000009">
    <property type="protein sequence ID" value="RUL88539.1"/>
    <property type="molecule type" value="Genomic_DNA"/>
</dbReference>
<gene>
    <name evidence="2" type="ORF">TsocGM_06350</name>
</gene>
<evidence type="ECO:0000256" key="1">
    <source>
        <dbReference type="SAM" id="MobiDB-lite"/>
    </source>
</evidence>
<reference evidence="2 3" key="2">
    <citation type="submission" date="2019-01" db="EMBL/GenBank/DDBJ databases">
        <title>Tautonia sociabilis, a novel thermotolerant planctomycete of Isosphaeraceae family, isolated from a 4000 m deep subterranean habitat.</title>
        <authorList>
            <person name="Kovaleva O.L."/>
            <person name="Elcheninov A.G."/>
            <person name="Van Heerden E."/>
            <person name="Toshchakov S.V."/>
            <person name="Novikov A."/>
            <person name="Bonch-Osmolovskaya E.A."/>
            <person name="Kublanov I.V."/>
        </authorList>
    </citation>
    <scope>NUCLEOTIDE SEQUENCE [LARGE SCALE GENOMIC DNA]</scope>
    <source>
        <strain evidence="2 3">GM2012</strain>
    </source>
</reference>
<dbReference type="AlphaFoldDB" id="A0A432MMR9"/>
<dbReference type="OrthoDB" id="274708at2"/>
<comment type="caution">
    <text evidence="2">The sequence shown here is derived from an EMBL/GenBank/DDBJ whole genome shotgun (WGS) entry which is preliminary data.</text>
</comment>
<keyword evidence="3" id="KW-1185">Reference proteome</keyword>
<name>A0A432MMR9_9BACT</name>
<protein>
    <submittedName>
        <fullName evidence="2">Uncharacterized protein</fullName>
    </submittedName>
</protein>
<evidence type="ECO:0000313" key="3">
    <source>
        <dbReference type="Proteomes" id="UP000280296"/>
    </source>
</evidence>